<dbReference type="Proteomes" id="UP000039324">
    <property type="component" value="Unassembled WGS sequence"/>
</dbReference>
<evidence type="ECO:0000256" key="1">
    <source>
        <dbReference type="SAM" id="MobiDB-lite"/>
    </source>
</evidence>
<accession>A0A0G4IT33</accession>
<name>A0A0G4IT33_PLABS</name>
<feature type="region of interest" description="Disordered" evidence="1">
    <location>
        <begin position="1229"/>
        <end position="1252"/>
    </location>
</feature>
<dbReference type="STRING" id="37360.A0A0G4IT33"/>
<dbReference type="Gene3D" id="2.60.40.10">
    <property type="entry name" value="Immunoglobulins"/>
    <property type="match status" value="1"/>
</dbReference>
<sequence length="1431" mass="156486">MATEASAPLDKDLEAVFVGIVPESPSVDIAKVDAGLESNQQILVVHATSFKGVQARAPDQPGPSDPFLKAVQDRIAKELGARRTAINALYQDRRGDVADLPRLPIFVILRGVLESPDDVLSLASRGAPLLTLLGVNNEGDPDADDRASLRIASKTPDLSTTTLPITSLSGDTVFPIILADHRNLLRYRAWRQDVPILPMPRASSVPLVEYDAVLKPIPHTMQTVDVLLVAMFQQVEKMVAGEKAAEDARNPPVSVPNDVDPAIVTHLEATWTALHPKNNIANVVSTSMKTPTLIAAVDRDSLIGARHVVLGGKTVSDSGMLTTARRLRDRVLNVLSVPITMPQAQRGTQRTQQLSCTTLPPDRFYHALRCEAFNKMMSTFSATASARDWHFGDRSFREALTPNEMQATLTKALMGTPVPVECRTESDVAEDALLVLIHTHTPHLRTLSESWDRVLCGELSYRAWLSSPTSIRDSRQPSLLEGCNSVVQSVKECHMFFTADRGPSLTFHSILRANASTGILSSLRVNDDVLLWLSLGTDTFATFRSVRHPTNRFQMTMKFPDDSQLVVDKSGVSSVAWDGNQLSVAWNGVVTCRQSPTSDFYRVIHTDGHVVLKHADGTVDVYGTDGRLTRYSRNSTWTSTAPDGSFLSSVDKDAENVAVVSQTDPESSAVITTRADGVMTIDYVSGNRVIVFPDSTRFVFEKGITRIETPFAGNVIIKQGERGPVAVEVIAEQQASVSLDLSAGTMSCSNPIDNIRIVATSSKTIICPGGEFTLPEQWRTQDRIARCYTYDGGRLSTLDADDNYFMLSHDGTFSRKLRMESNNVIPGSEEKDPIPVQYYAGPEDPIEPRAFLLRAKGSGTEYLRQTDVVRLQSDAARTQDVVVLEPQIIVRPGEGNVAPKTFITHQPVTRRRKFTMAMEIPNIIRGGAGCSTVLESNDDHVPSPYIIARALVKHAPLSNDEMSRALSDLQAWRDKRTRDEANDELYATVVEDRSAYEVEEQRQLQRAILDRRAAANEPSSHSQNESTVQKDVPAEGRRGGRPRSVHRDVDDEGTLNVGYFNDPAVSRAFDTQKAVQRLTARSGRGGERRMTDTSISTTEQITVLQALDEFALLLSRVLEPSNDTSTENLHLIDLSKAPYSGLLASCARLEANAGRILEALGLQAIPETQTFGIEHDLGAFKDALDALTAESYRLQRLCMNVGSEQAPPAIEPGRVDTAAAVKLVELSPSVSPSPQPAKQTTMIARSPSPESFAQREASARRRLRTSATIKAAAYHGEISRSLVGNPSTLVAYALMRIEPAEAFFGAVAVGNTYRLALRVTNVGLEAGRFAIDNVADDACIRVVRTPGPLAPGMSSRVEVELYASSKGSFASSITFRTELENVPVPVSASVVNEGDVVQLARHVRLHCRGRRQDVIKRHQAPKKQQPERVSL</sequence>
<organism evidence="2 3">
    <name type="scientific">Plasmodiophora brassicae</name>
    <name type="common">Clubroot disease agent</name>
    <dbReference type="NCBI Taxonomy" id="37360"/>
    <lineage>
        <taxon>Eukaryota</taxon>
        <taxon>Sar</taxon>
        <taxon>Rhizaria</taxon>
        <taxon>Endomyxa</taxon>
        <taxon>Phytomyxea</taxon>
        <taxon>Plasmodiophorida</taxon>
        <taxon>Plasmodiophoridae</taxon>
        <taxon>Plasmodiophora</taxon>
    </lineage>
</organism>
<dbReference type="GO" id="GO:1990716">
    <property type="term" value="C:axonemal central apparatus"/>
    <property type="evidence" value="ECO:0007669"/>
    <property type="project" value="TreeGrafter"/>
</dbReference>
<dbReference type="EMBL" id="CDSF01000083">
    <property type="protein sequence ID" value="CEO98256.1"/>
    <property type="molecule type" value="Genomic_DNA"/>
</dbReference>
<protein>
    <submittedName>
        <fullName evidence="2">Uncharacterized protein</fullName>
    </submittedName>
</protein>
<feature type="compositionally biased region" description="Polar residues" evidence="1">
    <location>
        <begin position="1017"/>
        <end position="1029"/>
    </location>
</feature>
<evidence type="ECO:0000313" key="2">
    <source>
        <dbReference type="EMBL" id="CEO98256.1"/>
    </source>
</evidence>
<gene>
    <name evidence="2" type="ORF">PBRA_006370</name>
</gene>
<feature type="region of interest" description="Disordered" evidence="1">
    <location>
        <begin position="1411"/>
        <end position="1431"/>
    </location>
</feature>
<feature type="compositionally biased region" description="Polar residues" evidence="1">
    <location>
        <begin position="1237"/>
        <end position="1251"/>
    </location>
</feature>
<dbReference type="GO" id="GO:1904158">
    <property type="term" value="P:axonemal central apparatus assembly"/>
    <property type="evidence" value="ECO:0007669"/>
    <property type="project" value="TreeGrafter"/>
</dbReference>
<dbReference type="PANTHER" id="PTHR21963">
    <property type="entry name" value="PF6"/>
    <property type="match status" value="1"/>
</dbReference>
<dbReference type="PANTHER" id="PTHR21963:SF1">
    <property type="entry name" value="SPERM-ASSOCIATED ANTIGEN 17"/>
    <property type="match status" value="1"/>
</dbReference>
<proteinExistence type="predicted"/>
<dbReference type="Pfam" id="PF14874">
    <property type="entry name" value="PapD-like"/>
    <property type="match status" value="1"/>
</dbReference>
<dbReference type="InterPro" id="IPR026173">
    <property type="entry name" value="SPAG17"/>
</dbReference>
<keyword evidence="3" id="KW-1185">Reference proteome</keyword>
<evidence type="ECO:0000313" key="3">
    <source>
        <dbReference type="Proteomes" id="UP000039324"/>
    </source>
</evidence>
<feature type="region of interest" description="Disordered" evidence="1">
    <location>
        <begin position="1013"/>
        <end position="1049"/>
    </location>
</feature>
<dbReference type="InterPro" id="IPR013783">
    <property type="entry name" value="Ig-like_fold"/>
</dbReference>
<reference evidence="2 3" key="1">
    <citation type="submission" date="2015-02" db="EMBL/GenBank/DDBJ databases">
        <authorList>
            <person name="Chooi Y.-H."/>
        </authorList>
    </citation>
    <scope>NUCLEOTIDE SEQUENCE [LARGE SCALE GENOMIC DNA]</scope>
    <source>
        <strain evidence="2">E3</strain>
    </source>
</reference>
<dbReference type="OrthoDB" id="10257153at2759"/>